<sequence length="227" mass="24665">MPSSAFGSPAPCPEACRRMLPRSEPDIPKSLADPAALAERRGFIDAPHLRPLRTLARRIATERSAAVPDPDPFDGGVEARLLLLLETPGPAIVRTGIVSRDNPTGTAANLFRFLRAGDIARADTLIWNTVPWVIHVEGALNRTPRRSEQRLAERYLDPLLDCLPHLAVVVLAGRIAGAVREPLERLRPGLPIVAIPHPSPTFVCTSPSVRERILTGFVQARTLLAST</sequence>
<evidence type="ECO:0000313" key="2">
    <source>
        <dbReference type="EMBL" id="GEP01667.1"/>
    </source>
</evidence>
<keyword evidence="3" id="KW-1185">Reference proteome</keyword>
<name>A0A512IVC5_9HYPH</name>
<organism evidence="2 3">
    <name type="scientific">Methylobacterium haplocladii</name>
    <dbReference type="NCBI Taxonomy" id="1176176"/>
    <lineage>
        <taxon>Bacteria</taxon>
        <taxon>Pseudomonadati</taxon>
        <taxon>Pseudomonadota</taxon>
        <taxon>Alphaproteobacteria</taxon>
        <taxon>Hyphomicrobiales</taxon>
        <taxon>Methylobacteriaceae</taxon>
        <taxon>Methylobacterium</taxon>
    </lineage>
</organism>
<dbReference type="Pfam" id="PF03167">
    <property type="entry name" value="UDG"/>
    <property type="match status" value="1"/>
</dbReference>
<protein>
    <recommendedName>
        <fullName evidence="1">Uracil-DNA glycosylase-like domain-containing protein</fullName>
    </recommendedName>
</protein>
<feature type="domain" description="Uracil-DNA glycosylase-like" evidence="1">
    <location>
        <begin position="77"/>
        <end position="205"/>
    </location>
</feature>
<reference evidence="2 3" key="1">
    <citation type="submission" date="2019-07" db="EMBL/GenBank/DDBJ databases">
        <title>Whole genome shotgun sequence of Methylobacterium haplocladii NBRC 107714.</title>
        <authorList>
            <person name="Hosoyama A."/>
            <person name="Uohara A."/>
            <person name="Ohji S."/>
            <person name="Ichikawa N."/>
        </authorList>
    </citation>
    <scope>NUCLEOTIDE SEQUENCE [LARGE SCALE GENOMIC DNA]</scope>
    <source>
        <strain evidence="2 3">NBRC 107714</strain>
    </source>
</reference>
<comment type="caution">
    <text evidence="2">The sequence shown here is derived from an EMBL/GenBank/DDBJ whole genome shotgun (WGS) entry which is preliminary data.</text>
</comment>
<dbReference type="Gene3D" id="3.40.470.10">
    <property type="entry name" value="Uracil-DNA glycosylase-like domain"/>
    <property type="match status" value="1"/>
</dbReference>
<evidence type="ECO:0000259" key="1">
    <source>
        <dbReference type="Pfam" id="PF03167"/>
    </source>
</evidence>
<dbReference type="EMBL" id="BJZT01000047">
    <property type="protein sequence ID" value="GEP01667.1"/>
    <property type="molecule type" value="Genomic_DNA"/>
</dbReference>
<evidence type="ECO:0000313" key="3">
    <source>
        <dbReference type="Proteomes" id="UP000321258"/>
    </source>
</evidence>
<dbReference type="AlphaFoldDB" id="A0A512IVC5"/>
<dbReference type="Proteomes" id="UP000321258">
    <property type="component" value="Unassembled WGS sequence"/>
</dbReference>
<dbReference type="InterPro" id="IPR005122">
    <property type="entry name" value="Uracil-DNA_glycosylase-like"/>
</dbReference>
<gene>
    <name evidence="2" type="ORF">MHA02_40540</name>
</gene>
<accession>A0A512IVC5</accession>
<dbReference type="CDD" id="cd10035">
    <property type="entry name" value="UDG_like"/>
    <property type="match status" value="1"/>
</dbReference>
<dbReference type="InterPro" id="IPR036895">
    <property type="entry name" value="Uracil-DNA_glycosylase-like_sf"/>
</dbReference>
<proteinExistence type="predicted"/>
<dbReference type="SUPFAM" id="SSF52141">
    <property type="entry name" value="Uracil-DNA glycosylase-like"/>
    <property type="match status" value="1"/>
</dbReference>